<comment type="subcellular location">
    <subcellularLocation>
        <location evidence="1">Membrane</location>
    </subcellularLocation>
</comment>
<accession>A0AAV2T1Z3</accession>
<dbReference type="Proteomes" id="UP001497525">
    <property type="component" value="Unassembled WGS sequence"/>
</dbReference>
<comment type="caution">
    <text evidence="9">The sequence shown here is derived from an EMBL/GenBank/DDBJ whole genome shotgun (WGS) entry which is preliminary data.</text>
</comment>
<comment type="similarity">
    <text evidence="2">Belongs to the RUS1 family.</text>
</comment>
<keyword evidence="4 6" id="KW-1133">Transmembrane helix</keyword>
<organism evidence="9 10">
    <name type="scientific">Calicophoron daubneyi</name>
    <name type="common">Rumen fluke</name>
    <name type="synonym">Paramphistomum daubneyi</name>
    <dbReference type="NCBI Taxonomy" id="300641"/>
    <lineage>
        <taxon>Eukaryota</taxon>
        <taxon>Metazoa</taxon>
        <taxon>Spiralia</taxon>
        <taxon>Lophotrochozoa</taxon>
        <taxon>Platyhelminthes</taxon>
        <taxon>Trematoda</taxon>
        <taxon>Digenea</taxon>
        <taxon>Plagiorchiida</taxon>
        <taxon>Pronocephalata</taxon>
        <taxon>Paramphistomoidea</taxon>
        <taxon>Paramphistomidae</taxon>
        <taxon>Calicophoron</taxon>
    </lineage>
</organism>
<dbReference type="PANTHER" id="PTHR12770">
    <property type="entry name" value="RUS1 FAMILY PROTEIN C16ORF58"/>
    <property type="match status" value="1"/>
</dbReference>
<dbReference type="EMBL" id="CAXLJL010000002">
    <property type="protein sequence ID" value="CAL5129577.1"/>
    <property type="molecule type" value="Genomic_DNA"/>
</dbReference>
<dbReference type="PANTHER" id="PTHR12770:SF31">
    <property type="entry name" value="RUS FAMILY MEMBER 1"/>
    <property type="match status" value="1"/>
</dbReference>
<dbReference type="Pfam" id="PF24160">
    <property type="entry name" value="UVB_sens_C"/>
    <property type="match status" value="1"/>
</dbReference>
<dbReference type="Pfam" id="PF04884">
    <property type="entry name" value="UVB_sens_prot"/>
    <property type="match status" value="1"/>
</dbReference>
<evidence type="ECO:0000256" key="5">
    <source>
        <dbReference type="ARBA" id="ARBA00023136"/>
    </source>
</evidence>
<reference evidence="9" key="1">
    <citation type="submission" date="2024-06" db="EMBL/GenBank/DDBJ databases">
        <authorList>
            <person name="Liu X."/>
            <person name="Lenzi L."/>
            <person name="Haldenby T S."/>
            <person name="Uol C."/>
        </authorList>
    </citation>
    <scope>NUCLEOTIDE SEQUENCE</scope>
</reference>
<protein>
    <submittedName>
        <fullName evidence="9">Uncharacterized protein</fullName>
    </submittedName>
</protein>
<evidence type="ECO:0000259" key="8">
    <source>
        <dbReference type="Pfam" id="PF24160"/>
    </source>
</evidence>
<evidence type="ECO:0000313" key="9">
    <source>
        <dbReference type="EMBL" id="CAL5129577.1"/>
    </source>
</evidence>
<dbReference type="InterPro" id="IPR054549">
    <property type="entry name" value="UVB_sens_RUS_dom"/>
</dbReference>
<evidence type="ECO:0000256" key="1">
    <source>
        <dbReference type="ARBA" id="ARBA00004370"/>
    </source>
</evidence>
<keyword evidence="5 6" id="KW-0472">Membrane</keyword>
<feature type="domain" description="Protein root UVB sensitive/RUS" evidence="7">
    <location>
        <begin position="40"/>
        <end position="271"/>
    </location>
</feature>
<evidence type="ECO:0000256" key="2">
    <source>
        <dbReference type="ARBA" id="ARBA00007558"/>
    </source>
</evidence>
<dbReference type="InterPro" id="IPR006968">
    <property type="entry name" value="RUS_fam"/>
</dbReference>
<evidence type="ECO:0000256" key="6">
    <source>
        <dbReference type="SAM" id="Phobius"/>
    </source>
</evidence>
<evidence type="ECO:0000313" key="10">
    <source>
        <dbReference type="Proteomes" id="UP001497525"/>
    </source>
</evidence>
<dbReference type="GO" id="GO:0016020">
    <property type="term" value="C:membrane"/>
    <property type="evidence" value="ECO:0007669"/>
    <property type="project" value="UniProtKB-SubCell"/>
</dbReference>
<evidence type="ECO:0000259" key="7">
    <source>
        <dbReference type="Pfam" id="PF04884"/>
    </source>
</evidence>
<feature type="domain" description="Root UVB sensitive protein C-terminal" evidence="8">
    <location>
        <begin position="291"/>
        <end position="454"/>
    </location>
</feature>
<evidence type="ECO:0000256" key="3">
    <source>
        <dbReference type="ARBA" id="ARBA00022692"/>
    </source>
</evidence>
<evidence type="ECO:0000256" key="4">
    <source>
        <dbReference type="ARBA" id="ARBA00022989"/>
    </source>
</evidence>
<proteinExistence type="inferred from homology"/>
<sequence>MIPRKVACESYGQGSVEPFHVGEPPSRAYIRRLKQIFGLTALKAIFVPKGYPTSVSSDYLEYQVWDTIQALASSITGTLSAQAVLLGVGVGDAQATILGASLSWMLKDGAGMLGKILFVGWQGSNLDCDCKRWRLLADILNDGSLFLELSSPFIPQLFTPILCTANVLRAIVGVAGGATRVAVTQHQALDNNTADVAAKDASQETLSNLLALFLNMSLIYFVTGNWGVIWVLFVLLTIVHLYANYRAVKCLKFTTFNRNRFAIAVRPWLQQQLQDHEMSDMGSSRSTSFPTIDWVNDHEPILGSVVGTRIHLGCSLHDLPTSGVSSLPDLIKIFSSERYLLYCPDWRLVLDGGASARFSIYIILVNGCHSRDQLQAMLHAELLLFISKLDGRTTVHSWLSQIRSSKTVSDFSHTTLVLARHLFDQFEADVTNSPEPCWNLNALHFSAGQWRSTWIN</sequence>
<dbReference type="AlphaFoldDB" id="A0AAV2T1Z3"/>
<feature type="transmembrane region" description="Helical" evidence="6">
    <location>
        <begin position="218"/>
        <end position="243"/>
    </location>
</feature>
<name>A0AAV2T1Z3_CALDB</name>
<gene>
    <name evidence="9" type="ORF">CDAUBV1_LOCUS618</name>
</gene>
<keyword evidence="3 6" id="KW-0812">Transmembrane</keyword>
<dbReference type="InterPro" id="IPR055412">
    <property type="entry name" value="UVB_sens_C"/>
</dbReference>